<dbReference type="AlphaFoldDB" id="A5BWV8"/>
<dbReference type="EMBL" id="AM474057">
    <property type="protein sequence ID" value="CAN72791.1"/>
    <property type="molecule type" value="Genomic_DNA"/>
</dbReference>
<name>A5BWV8_VITVI</name>
<evidence type="ECO:0000256" key="1">
    <source>
        <dbReference type="SAM" id="MobiDB-lite"/>
    </source>
</evidence>
<accession>A5BWV8</accession>
<organism evidence="2">
    <name type="scientific">Vitis vinifera</name>
    <name type="common">Grape</name>
    <dbReference type="NCBI Taxonomy" id="29760"/>
    <lineage>
        <taxon>Eukaryota</taxon>
        <taxon>Viridiplantae</taxon>
        <taxon>Streptophyta</taxon>
        <taxon>Embryophyta</taxon>
        <taxon>Tracheophyta</taxon>
        <taxon>Spermatophyta</taxon>
        <taxon>Magnoliopsida</taxon>
        <taxon>eudicotyledons</taxon>
        <taxon>Gunneridae</taxon>
        <taxon>Pentapetalae</taxon>
        <taxon>rosids</taxon>
        <taxon>Vitales</taxon>
        <taxon>Vitaceae</taxon>
        <taxon>Viteae</taxon>
        <taxon>Vitis</taxon>
    </lineage>
</organism>
<feature type="compositionally biased region" description="Basic and acidic residues" evidence="1">
    <location>
        <begin position="14"/>
        <end position="24"/>
    </location>
</feature>
<gene>
    <name evidence="2" type="ORF">VITISV_025820</name>
</gene>
<sequence>MTRKGVPNLRTSRGRPDADKASEQSHLELPLLTPLTVSYEKLLPMIRDLSDFRASIAPKAVMKYIHGGPLDEEYDSKRKRQRLMRAASIWERINSIHPWTLGIGDFDVRRILVDPVQASPVILNVQFSVVEYLSSFNAILRHTWLHYMKAIPSTYHQMVSFLIEDVQIDLYGSQLAAHQCYQIAR</sequence>
<feature type="region of interest" description="Disordered" evidence="1">
    <location>
        <begin position="1"/>
        <end position="24"/>
    </location>
</feature>
<evidence type="ECO:0000313" key="2">
    <source>
        <dbReference type="EMBL" id="CAN72791.1"/>
    </source>
</evidence>
<reference evidence="2" key="1">
    <citation type="journal article" date="2007" name="PLoS ONE">
        <title>The first genome sequence of an elite grapevine cultivar (Pinot noir Vitis vinifera L.): coping with a highly heterozygous genome.</title>
        <authorList>
            <person name="Velasco R."/>
            <person name="Zharkikh A."/>
            <person name="Troggio M."/>
            <person name="Cartwright D.A."/>
            <person name="Cestaro A."/>
            <person name="Pruss D."/>
            <person name="Pindo M."/>
            <person name="FitzGerald L.M."/>
            <person name="Vezzulli S."/>
            <person name="Reid J."/>
            <person name="Malacarne G."/>
            <person name="Iliev D."/>
            <person name="Coppola G."/>
            <person name="Wardell B."/>
            <person name="Micheletti D."/>
            <person name="Macalma T."/>
            <person name="Facci M."/>
            <person name="Mitchell J.T."/>
            <person name="Perazzolli M."/>
            <person name="Eldredge G."/>
            <person name="Gatto P."/>
            <person name="Oyzerski R."/>
            <person name="Moretto M."/>
            <person name="Gutin N."/>
            <person name="Stefanini M."/>
            <person name="Chen Y."/>
            <person name="Segala C."/>
            <person name="Davenport C."/>
            <person name="Dematte L."/>
            <person name="Mraz A."/>
            <person name="Battilana J."/>
            <person name="Stormo K."/>
            <person name="Costa F."/>
            <person name="Tao Q."/>
            <person name="Si-Ammour A."/>
            <person name="Harkins T."/>
            <person name="Lackey A."/>
            <person name="Perbost C."/>
            <person name="Taillon B."/>
            <person name="Stella A."/>
            <person name="Solovyev V."/>
            <person name="Fawcett J.A."/>
            <person name="Sterck L."/>
            <person name="Vandepoele K."/>
            <person name="Grando S.M."/>
            <person name="Toppo S."/>
            <person name="Moser C."/>
            <person name="Lanchbury J."/>
            <person name="Bogden R."/>
            <person name="Skolnick M."/>
            <person name="Sgaramella V."/>
            <person name="Bhatnagar S.K."/>
            <person name="Fontana P."/>
            <person name="Gutin A."/>
            <person name="Van de Peer Y."/>
            <person name="Salamini F."/>
            <person name="Viola R."/>
        </authorList>
    </citation>
    <scope>NUCLEOTIDE SEQUENCE</scope>
</reference>
<protein>
    <submittedName>
        <fullName evidence="2">Uncharacterized protein</fullName>
    </submittedName>
</protein>
<proteinExistence type="predicted"/>
<dbReference type="PANTHER" id="PTHR33240">
    <property type="entry name" value="OS08G0508500 PROTEIN"/>
    <property type="match status" value="1"/>
</dbReference>
<dbReference type="PANTHER" id="PTHR33240:SF8">
    <property type="entry name" value="OS03G0439900 PROTEIN"/>
    <property type="match status" value="1"/>
</dbReference>